<reference evidence="3 4" key="1">
    <citation type="submission" date="2018-03" db="EMBL/GenBank/DDBJ databases">
        <title>Characteristics and genome of n-alkane degrading marine bacteria Gordonia iterans isolated from crude oil contaminated in Tae-an, South Korea.</title>
        <authorList>
            <person name="Lee S.-S."/>
            <person name="Kim H."/>
        </authorList>
    </citation>
    <scope>NUCLEOTIDE SEQUENCE [LARGE SCALE GENOMIC DNA]</scope>
    <source>
        <strain evidence="3 4">Co17</strain>
    </source>
</reference>
<name>A0A2S0KF99_9ACTN</name>
<evidence type="ECO:0000256" key="1">
    <source>
        <dbReference type="SAM" id="MobiDB-lite"/>
    </source>
</evidence>
<dbReference type="Pfam" id="PF10708">
    <property type="entry name" value="DUF2510"/>
    <property type="match status" value="1"/>
</dbReference>
<feature type="domain" description="DUF2510" evidence="2">
    <location>
        <begin position="109"/>
        <end position="133"/>
    </location>
</feature>
<feature type="compositionally biased region" description="Pro residues" evidence="1">
    <location>
        <begin position="95"/>
        <end position="110"/>
    </location>
</feature>
<evidence type="ECO:0000313" key="4">
    <source>
        <dbReference type="Proteomes" id="UP000239814"/>
    </source>
</evidence>
<dbReference type="Proteomes" id="UP000239814">
    <property type="component" value="Chromosome"/>
</dbReference>
<protein>
    <recommendedName>
        <fullName evidence="2">DUF2510 domain-containing protein</fullName>
    </recommendedName>
</protein>
<organism evidence="3 4">
    <name type="scientific">Gordonia iterans</name>
    <dbReference type="NCBI Taxonomy" id="1004901"/>
    <lineage>
        <taxon>Bacteria</taxon>
        <taxon>Bacillati</taxon>
        <taxon>Actinomycetota</taxon>
        <taxon>Actinomycetes</taxon>
        <taxon>Mycobacteriales</taxon>
        <taxon>Gordoniaceae</taxon>
        <taxon>Gordonia</taxon>
    </lineage>
</organism>
<evidence type="ECO:0000313" key="3">
    <source>
        <dbReference type="EMBL" id="AVM00344.1"/>
    </source>
</evidence>
<keyword evidence="4" id="KW-1185">Reference proteome</keyword>
<evidence type="ECO:0000259" key="2">
    <source>
        <dbReference type="Pfam" id="PF10708"/>
    </source>
</evidence>
<proteinExistence type="predicted"/>
<dbReference type="AlphaFoldDB" id="A0A2S0KF99"/>
<dbReference type="EMBL" id="CP027433">
    <property type="protein sequence ID" value="AVM00344.1"/>
    <property type="molecule type" value="Genomic_DNA"/>
</dbReference>
<gene>
    <name evidence="3" type="ORF">C6V83_08735</name>
</gene>
<feature type="compositionally biased region" description="Low complexity" evidence="1">
    <location>
        <begin position="80"/>
        <end position="94"/>
    </location>
</feature>
<dbReference type="InterPro" id="IPR018929">
    <property type="entry name" value="DUF2510"/>
</dbReference>
<feature type="region of interest" description="Disordered" evidence="1">
    <location>
        <begin position="80"/>
        <end position="134"/>
    </location>
</feature>
<accession>A0A2S0KF99</accession>
<sequence>MGGLVRPNDDGDLVHCGFWRDVSVQRREEAWISVRRSGPVGAVGGPADTAIGLDAQQASFRSRCRRAGVPRSRAECAAALSASPSARSAATVSPSAPPRHAPPVSGPPPGWLQNPDDPTQKRWWDGQRWTGHIQ</sequence>
<dbReference type="KEGG" id="git:C6V83_08735"/>